<keyword evidence="5 9" id="KW-0822">Tryptophan biosynthesis</keyword>
<dbReference type="PANTHER" id="PTHR43285">
    <property type="entry name" value="ANTHRANILATE PHOSPHORIBOSYLTRANSFERASE"/>
    <property type="match status" value="1"/>
</dbReference>
<feature type="binding site" evidence="9">
    <location>
        <position position="85"/>
    </location>
    <ligand>
        <name>anthranilate</name>
        <dbReference type="ChEBI" id="CHEBI:16567"/>
        <label>1</label>
    </ligand>
</feature>
<sequence>MATGEVTWADLITRLIGGGDLEGEDTSWAMDQVMSGNAHPIALGGFLVALRAKGETVPEVRGLADAMVAHAVPIDVDPDAVDIVGTGGDRHRSVNFSTMAALVVAGTGTTVVKHGNRASSSASGSADVLEALGVRLELSPEQAAQVVQSAGITFLFANAYHPSFRHAAATRRELGVATAFNILGPLTNPARPRAGAIGVADPRMAPLVAGVFADRENSTLVFRSEDGLDEMSTTAPVRIWEVTEAGGPGVSEHLLDPAELFGFPRATLEALRGGDPVHNAQVAREVLAGAEGPIRDTVLLNAAAALVAHGRLAGTATGPLTDRLAAGLDHARRSIDDGAAAATLESWAAASQAV</sequence>
<comment type="subunit">
    <text evidence="9">Homodimer.</text>
</comment>
<dbReference type="Gene3D" id="1.20.970.10">
    <property type="entry name" value="Transferase, Pyrimidine Nucleoside Phosphorylase, Chain C"/>
    <property type="match status" value="1"/>
</dbReference>
<comment type="function">
    <text evidence="9">Catalyzes the transfer of the phosphoribosyl group of 5-phosphorylribose-1-pyrophosphate (PRPP) to anthranilate to yield N-(5'-phosphoribosyl)-anthranilate (PRA).</text>
</comment>
<accession>A0A9D2J3Z6</accession>
<evidence type="ECO:0000313" key="13">
    <source>
        <dbReference type="Proteomes" id="UP000824037"/>
    </source>
</evidence>
<dbReference type="SUPFAM" id="SSF52418">
    <property type="entry name" value="Nucleoside phosphorylase/phosphoribosyltransferase catalytic domain"/>
    <property type="match status" value="1"/>
</dbReference>
<comment type="pathway">
    <text evidence="1 9">Amino-acid biosynthesis; L-tryptophan biosynthesis; L-tryptophan from chorismate: step 2/5.</text>
</comment>
<keyword evidence="4 9" id="KW-0808">Transferase</keyword>
<dbReference type="Proteomes" id="UP000824037">
    <property type="component" value="Unassembled WGS sequence"/>
</dbReference>
<evidence type="ECO:0000259" key="11">
    <source>
        <dbReference type="Pfam" id="PF02885"/>
    </source>
</evidence>
<dbReference type="InterPro" id="IPR036320">
    <property type="entry name" value="Glycosyl_Trfase_fam3_N_dom_sf"/>
</dbReference>
<evidence type="ECO:0000256" key="1">
    <source>
        <dbReference type="ARBA" id="ARBA00004907"/>
    </source>
</evidence>
<evidence type="ECO:0000256" key="9">
    <source>
        <dbReference type="HAMAP-Rule" id="MF_00211"/>
    </source>
</evidence>
<feature type="domain" description="Glycosyl transferase family 3" evidence="10">
    <location>
        <begin position="78"/>
        <end position="340"/>
    </location>
</feature>
<dbReference type="AlphaFoldDB" id="A0A9D2J3Z6"/>
<dbReference type="InterPro" id="IPR017459">
    <property type="entry name" value="Glycosyl_Trfase_fam3_N_dom"/>
</dbReference>
<feature type="binding site" evidence="9">
    <location>
        <position position="97"/>
    </location>
    <ligand>
        <name>Mg(2+)</name>
        <dbReference type="ChEBI" id="CHEBI:18420"/>
        <label>1</label>
    </ligand>
</feature>
<evidence type="ECO:0000256" key="7">
    <source>
        <dbReference type="ARBA" id="ARBA00052328"/>
    </source>
</evidence>
<protein>
    <recommendedName>
        <fullName evidence="9">Anthranilate phosphoribosyltransferase</fullName>
        <ecNumber evidence="9">2.4.2.18</ecNumber>
    </recommendedName>
</protein>
<evidence type="ECO:0000256" key="8">
    <source>
        <dbReference type="ARBA" id="ARBA00061188"/>
    </source>
</evidence>
<dbReference type="EC" id="2.4.2.18" evidence="9"/>
<dbReference type="SUPFAM" id="SSF47648">
    <property type="entry name" value="Nucleoside phosphorylase/phosphoribosyltransferase N-terminal domain"/>
    <property type="match status" value="1"/>
</dbReference>
<dbReference type="GO" id="GO:0000287">
    <property type="term" value="F:magnesium ion binding"/>
    <property type="evidence" value="ECO:0007669"/>
    <property type="project" value="UniProtKB-UniRule"/>
</dbReference>
<dbReference type="PANTHER" id="PTHR43285:SF2">
    <property type="entry name" value="ANTHRANILATE PHOSPHORIBOSYLTRANSFERASE"/>
    <property type="match status" value="1"/>
</dbReference>
<evidence type="ECO:0000256" key="5">
    <source>
        <dbReference type="ARBA" id="ARBA00022822"/>
    </source>
</evidence>
<keyword evidence="9" id="KW-0479">Metal-binding</keyword>
<name>A0A9D2J3Z6_9MICO</name>
<feature type="binding site" evidence="9">
    <location>
        <position position="171"/>
    </location>
    <ligand>
        <name>anthranilate</name>
        <dbReference type="ChEBI" id="CHEBI:16567"/>
        <label>2</label>
    </ligand>
</feature>
<feature type="binding site" evidence="9">
    <location>
        <position position="125"/>
    </location>
    <ligand>
        <name>5-phospho-alpha-D-ribose 1-diphosphate</name>
        <dbReference type="ChEBI" id="CHEBI:58017"/>
    </ligand>
</feature>
<comment type="catalytic activity">
    <reaction evidence="7 9">
        <text>N-(5-phospho-beta-D-ribosyl)anthranilate + diphosphate = 5-phospho-alpha-D-ribose 1-diphosphate + anthranilate</text>
        <dbReference type="Rhea" id="RHEA:11768"/>
        <dbReference type="ChEBI" id="CHEBI:16567"/>
        <dbReference type="ChEBI" id="CHEBI:18277"/>
        <dbReference type="ChEBI" id="CHEBI:33019"/>
        <dbReference type="ChEBI" id="CHEBI:58017"/>
        <dbReference type="EC" id="2.4.2.18"/>
    </reaction>
</comment>
<dbReference type="HAMAP" id="MF_00211">
    <property type="entry name" value="TrpD"/>
    <property type="match status" value="1"/>
</dbReference>
<dbReference type="InterPro" id="IPR000312">
    <property type="entry name" value="Glycosyl_Trfase_fam3"/>
</dbReference>
<keyword evidence="3 9" id="KW-0328">Glycosyltransferase</keyword>
<dbReference type="NCBIfam" id="TIGR01245">
    <property type="entry name" value="trpD"/>
    <property type="match status" value="1"/>
</dbReference>
<dbReference type="Gene3D" id="3.40.1030.10">
    <property type="entry name" value="Nucleoside phosphorylase/phosphoribosyltransferase catalytic domain"/>
    <property type="match status" value="1"/>
</dbReference>
<keyword evidence="2 9" id="KW-0028">Amino-acid biosynthesis</keyword>
<gene>
    <name evidence="9 12" type="primary">trpD</name>
    <name evidence="12" type="ORF">H9815_06565</name>
</gene>
<feature type="binding site" evidence="9">
    <location>
        <position position="116"/>
    </location>
    <ligand>
        <name>anthranilate</name>
        <dbReference type="ChEBI" id="CHEBI:16567"/>
        <label>1</label>
    </ligand>
</feature>
<feature type="binding site" evidence="9">
    <location>
        <position position="230"/>
    </location>
    <ligand>
        <name>Mg(2+)</name>
        <dbReference type="ChEBI" id="CHEBI:18420"/>
        <label>1</label>
    </ligand>
</feature>
<evidence type="ECO:0000256" key="2">
    <source>
        <dbReference type="ARBA" id="ARBA00022605"/>
    </source>
</evidence>
<feature type="binding site" evidence="9">
    <location>
        <begin position="113"/>
        <end position="121"/>
    </location>
    <ligand>
        <name>5-phospho-alpha-D-ribose 1-diphosphate</name>
        <dbReference type="ChEBI" id="CHEBI:58017"/>
    </ligand>
</feature>
<comment type="cofactor">
    <cofactor evidence="9">
        <name>Mg(2+)</name>
        <dbReference type="ChEBI" id="CHEBI:18420"/>
    </cofactor>
    <text evidence="9">Binds 2 magnesium ions per monomer.</text>
</comment>
<dbReference type="GO" id="GO:0004048">
    <property type="term" value="F:anthranilate phosphoribosyltransferase activity"/>
    <property type="evidence" value="ECO:0007669"/>
    <property type="project" value="UniProtKB-UniRule"/>
</dbReference>
<comment type="caution">
    <text evidence="12">The sequence shown here is derived from an EMBL/GenBank/DDBJ whole genome shotgun (WGS) entry which is preliminary data.</text>
</comment>
<evidence type="ECO:0000313" key="12">
    <source>
        <dbReference type="EMBL" id="HIZ35422.1"/>
    </source>
</evidence>
<comment type="similarity">
    <text evidence="9">Belongs to the anthranilate phosphoribosyltransferase family.</text>
</comment>
<keyword evidence="9" id="KW-0460">Magnesium</keyword>
<feature type="domain" description="Glycosyl transferase family 3 N-terminal" evidence="11">
    <location>
        <begin position="10"/>
        <end position="71"/>
    </location>
</feature>
<evidence type="ECO:0000256" key="6">
    <source>
        <dbReference type="ARBA" id="ARBA00023141"/>
    </source>
</evidence>
<evidence type="ECO:0000259" key="10">
    <source>
        <dbReference type="Pfam" id="PF00591"/>
    </source>
</evidence>
<comment type="similarity">
    <text evidence="8">In the C-terminal section; belongs to the anthranilate phosphoribosyltransferase family.</text>
</comment>
<dbReference type="FunFam" id="3.40.1030.10:FF:000002">
    <property type="entry name" value="Anthranilate phosphoribosyltransferase"/>
    <property type="match status" value="1"/>
</dbReference>
<dbReference type="InterPro" id="IPR035902">
    <property type="entry name" value="Nuc_phospho_transferase"/>
</dbReference>
<dbReference type="GO" id="GO:0005829">
    <property type="term" value="C:cytosol"/>
    <property type="evidence" value="ECO:0007669"/>
    <property type="project" value="TreeGrafter"/>
</dbReference>
<comment type="caution">
    <text evidence="9">Lacks conserved residue(s) required for the propagation of feature annotation.</text>
</comment>
<dbReference type="Pfam" id="PF00591">
    <property type="entry name" value="Glycos_transf_3"/>
    <property type="match status" value="1"/>
</dbReference>
<feature type="binding site" evidence="9">
    <location>
        <position position="93"/>
    </location>
    <ligand>
        <name>5-phospho-alpha-D-ribose 1-diphosphate</name>
        <dbReference type="ChEBI" id="CHEBI:58017"/>
    </ligand>
</feature>
<reference evidence="12" key="2">
    <citation type="submission" date="2021-04" db="EMBL/GenBank/DDBJ databases">
        <authorList>
            <person name="Gilroy R."/>
        </authorList>
    </citation>
    <scope>NUCLEOTIDE SEQUENCE</scope>
    <source>
        <strain evidence="12">ChiGjej4B4-7305</strain>
    </source>
</reference>
<feature type="binding site" evidence="9">
    <location>
        <position position="85"/>
    </location>
    <ligand>
        <name>5-phospho-alpha-D-ribose 1-diphosphate</name>
        <dbReference type="ChEBI" id="CHEBI:58017"/>
    </ligand>
</feature>
<feature type="binding site" evidence="9">
    <location>
        <begin position="95"/>
        <end position="98"/>
    </location>
    <ligand>
        <name>5-phospho-alpha-D-ribose 1-diphosphate</name>
        <dbReference type="ChEBI" id="CHEBI:58017"/>
    </ligand>
</feature>
<dbReference type="InterPro" id="IPR005940">
    <property type="entry name" value="Anthranilate_Pribosyl_Tfrase"/>
</dbReference>
<organism evidence="12 13">
    <name type="scientific">Candidatus Ruania gallistercoris</name>
    <dbReference type="NCBI Taxonomy" id="2838746"/>
    <lineage>
        <taxon>Bacteria</taxon>
        <taxon>Bacillati</taxon>
        <taxon>Actinomycetota</taxon>
        <taxon>Actinomycetes</taxon>
        <taxon>Micrococcales</taxon>
        <taxon>Ruaniaceae</taxon>
        <taxon>Ruania</taxon>
    </lineage>
</organism>
<dbReference type="GO" id="GO:0000162">
    <property type="term" value="P:L-tryptophan biosynthetic process"/>
    <property type="evidence" value="ECO:0007669"/>
    <property type="project" value="UniProtKB-UniRule"/>
</dbReference>
<reference evidence="12" key="1">
    <citation type="journal article" date="2021" name="PeerJ">
        <title>Extensive microbial diversity within the chicken gut microbiome revealed by metagenomics and culture.</title>
        <authorList>
            <person name="Gilroy R."/>
            <person name="Ravi A."/>
            <person name="Getino M."/>
            <person name="Pursley I."/>
            <person name="Horton D.L."/>
            <person name="Alikhan N.F."/>
            <person name="Baker D."/>
            <person name="Gharbi K."/>
            <person name="Hall N."/>
            <person name="Watson M."/>
            <person name="Adriaenssens E.M."/>
            <person name="Foster-Nyarko E."/>
            <person name="Jarju S."/>
            <person name="Secka A."/>
            <person name="Antonio M."/>
            <person name="Oren A."/>
            <person name="Chaudhuri R.R."/>
            <person name="La Ragione R."/>
            <person name="Hildebrand F."/>
            <person name="Pallen M.J."/>
        </authorList>
    </citation>
    <scope>NUCLEOTIDE SEQUENCE</scope>
    <source>
        <strain evidence="12">ChiGjej4B4-7305</strain>
    </source>
</reference>
<evidence type="ECO:0000256" key="4">
    <source>
        <dbReference type="ARBA" id="ARBA00022679"/>
    </source>
</evidence>
<dbReference type="Pfam" id="PF02885">
    <property type="entry name" value="Glycos_trans_3N"/>
    <property type="match status" value="1"/>
</dbReference>
<feature type="binding site" evidence="9">
    <location>
        <position position="230"/>
    </location>
    <ligand>
        <name>Mg(2+)</name>
        <dbReference type="ChEBI" id="CHEBI:18420"/>
        <label>2</label>
    </ligand>
</feature>
<dbReference type="EMBL" id="DXBY01000109">
    <property type="protein sequence ID" value="HIZ35422.1"/>
    <property type="molecule type" value="Genomic_DNA"/>
</dbReference>
<proteinExistence type="inferred from homology"/>
<feature type="binding site" evidence="9">
    <location>
        <position position="229"/>
    </location>
    <ligand>
        <name>Mg(2+)</name>
        <dbReference type="ChEBI" id="CHEBI:18420"/>
        <label>2</label>
    </ligand>
</feature>
<evidence type="ECO:0000256" key="3">
    <source>
        <dbReference type="ARBA" id="ARBA00022676"/>
    </source>
</evidence>
<feature type="binding site" evidence="9">
    <location>
        <begin position="88"/>
        <end position="89"/>
    </location>
    <ligand>
        <name>5-phospho-alpha-D-ribose 1-diphosphate</name>
        <dbReference type="ChEBI" id="CHEBI:58017"/>
    </ligand>
</feature>
<keyword evidence="6 9" id="KW-0057">Aromatic amino acid biosynthesis</keyword>